<dbReference type="Proteomes" id="UP000596660">
    <property type="component" value="Unplaced"/>
</dbReference>
<keyword evidence="3" id="KW-0862">Zinc</keyword>
<evidence type="ECO:0000259" key="5">
    <source>
        <dbReference type="Pfam" id="PF06839"/>
    </source>
</evidence>
<dbReference type="InterPro" id="IPR010666">
    <property type="entry name" value="Znf_GRF"/>
</dbReference>
<feature type="coiled-coil region" evidence="4">
    <location>
        <begin position="79"/>
        <end position="113"/>
    </location>
</feature>
<dbReference type="Gramene" id="AUR62039678-RA">
    <property type="protein sequence ID" value="AUR62039678-RA:cds"/>
    <property type="gene ID" value="AUR62039678"/>
</dbReference>
<protein>
    <recommendedName>
        <fullName evidence="5">GRF-type domain-containing protein</fullName>
    </recommendedName>
</protein>
<feature type="domain" description="GRF-type" evidence="5">
    <location>
        <begin position="19"/>
        <end position="59"/>
    </location>
</feature>
<keyword evidence="4" id="KW-0175">Coiled coil</keyword>
<evidence type="ECO:0000256" key="1">
    <source>
        <dbReference type="ARBA" id="ARBA00022723"/>
    </source>
</evidence>
<evidence type="ECO:0000313" key="7">
    <source>
        <dbReference type="Proteomes" id="UP000596660"/>
    </source>
</evidence>
<reference evidence="6" key="2">
    <citation type="submission" date="2021-03" db="UniProtKB">
        <authorList>
            <consortium name="EnsemblPlants"/>
        </authorList>
    </citation>
    <scope>IDENTIFICATION</scope>
</reference>
<sequence length="178" mass="19871">MSTGSSSSRGGGLISSRVKCRCGAFAVVRMAKSGDNAWMKLFGCPNWPVGDCGYFQWVNVSNGVDAELRFKLFEKDTTLDEKEMEVDFMKEKLNIVEKKLDMKTEELSDTKMELSQTRIELMKATRNEKNFSVEVWLDSLIWNQAIADLCPGLADSPVAPDLDLVDLSCLDVCKQGKP</sequence>
<dbReference type="PANTHER" id="PTHR33248">
    <property type="entry name" value="ZINC ION-BINDING PROTEIN"/>
    <property type="match status" value="1"/>
</dbReference>
<dbReference type="Pfam" id="PF06839">
    <property type="entry name" value="Zn_ribbon_GRF"/>
    <property type="match status" value="1"/>
</dbReference>
<keyword evidence="7" id="KW-1185">Reference proteome</keyword>
<keyword evidence="2" id="KW-0863">Zinc-finger</keyword>
<dbReference type="AlphaFoldDB" id="A0A803N376"/>
<dbReference type="GO" id="GO:0008270">
    <property type="term" value="F:zinc ion binding"/>
    <property type="evidence" value="ECO:0007669"/>
    <property type="project" value="UniProtKB-KW"/>
</dbReference>
<evidence type="ECO:0000256" key="3">
    <source>
        <dbReference type="ARBA" id="ARBA00022833"/>
    </source>
</evidence>
<reference evidence="6" key="1">
    <citation type="journal article" date="2017" name="Nature">
        <title>The genome of Chenopodium quinoa.</title>
        <authorList>
            <person name="Jarvis D.E."/>
            <person name="Ho Y.S."/>
            <person name="Lightfoot D.J."/>
            <person name="Schmoeckel S.M."/>
            <person name="Li B."/>
            <person name="Borm T.J.A."/>
            <person name="Ohyanagi H."/>
            <person name="Mineta K."/>
            <person name="Michell C.T."/>
            <person name="Saber N."/>
            <person name="Kharbatia N.M."/>
            <person name="Rupper R.R."/>
            <person name="Sharp A.R."/>
            <person name="Dally N."/>
            <person name="Boughton B.A."/>
            <person name="Woo Y.H."/>
            <person name="Gao G."/>
            <person name="Schijlen E.G.W.M."/>
            <person name="Guo X."/>
            <person name="Momin A.A."/>
            <person name="Negrao S."/>
            <person name="Al-Babili S."/>
            <person name="Gehring C."/>
            <person name="Roessner U."/>
            <person name="Jung C."/>
            <person name="Murphy K."/>
            <person name="Arold S.T."/>
            <person name="Gojobori T."/>
            <person name="van der Linden C.G."/>
            <person name="van Loo E.N."/>
            <person name="Jellen E.N."/>
            <person name="Maughan P.J."/>
            <person name="Tester M."/>
        </authorList>
    </citation>
    <scope>NUCLEOTIDE SEQUENCE [LARGE SCALE GENOMIC DNA]</scope>
    <source>
        <strain evidence="6">cv. PI 614886</strain>
    </source>
</reference>
<evidence type="ECO:0000313" key="6">
    <source>
        <dbReference type="EnsemblPlants" id="AUR62039678-RA:cds"/>
    </source>
</evidence>
<organism evidence="6 7">
    <name type="scientific">Chenopodium quinoa</name>
    <name type="common">Quinoa</name>
    <dbReference type="NCBI Taxonomy" id="63459"/>
    <lineage>
        <taxon>Eukaryota</taxon>
        <taxon>Viridiplantae</taxon>
        <taxon>Streptophyta</taxon>
        <taxon>Embryophyta</taxon>
        <taxon>Tracheophyta</taxon>
        <taxon>Spermatophyta</taxon>
        <taxon>Magnoliopsida</taxon>
        <taxon>eudicotyledons</taxon>
        <taxon>Gunneridae</taxon>
        <taxon>Pentapetalae</taxon>
        <taxon>Caryophyllales</taxon>
        <taxon>Chenopodiaceae</taxon>
        <taxon>Chenopodioideae</taxon>
        <taxon>Atripliceae</taxon>
        <taxon>Chenopodium</taxon>
    </lineage>
</organism>
<proteinExistence type="predicted"/>
<name>A0A803N376_CHEQI</name>
<keyword evidence="1" id="KW-0479">Metal-binding</keyword>
<dbReference type="EnsemblPlants" id="AUR62039678-RA">
    <property type="protein sequence ID" value="AUR62039678-RA:cds"/>
    <property type="gene ID" value="AUR62039678"/>
</dbReference>
<evidence type="ECO:0000256" key="2">
    <source>
        <dbReference type="ARBA" id="ARBA00022771"/>
    </source>
</evidence>
<accession>A0A803N376</accession>
<evidence type="ECO:0000256" key="4">
    <source>
        <dbReference type="SAM" id="Coils"/>
    </source>
</evidence>